<reference evidence="2" key="1">
    <citation type="submission" date="2022-11" db="UniProtKB">
        <authorList>
            <consortium name="WormBaseParasite"/>
        </authorList>
    </citation>
    <scope>IDENTIFICATION</scope>
</reference>
<evidence type="ECO:0000313" key="1">
    <source>
        <dbReference type="Proteomes" id="UP000887574"/>
    </source>
</evidence>
<accession>A0A915DHS6</accession>
<dbReference type="Proteomes" id="UP000887574">
    <property type="component" value="Unplaced"/>
</dbReference>
<proteinExistence type="predicted"/>
<dbReference type="AlphaFoldDB" id="A0A915DHS6"/>
<sequence length="192" mass="22616">MATKKKKLSGSKAEQVKKWAHADEMSFLDNFIRERPEQSSVCRPRAGHRHAKYRLTMMKQQRTPVRAKKPKISPLEAKLVEIMDKPMHPIWAKRHLSGSYCILLPELKQHPEKFHSYMRMNLSEFNRLLGLVTPWLARRSIRTPINPEERLISVLAFLRALKKDYLQVPSTEEEWIDIADKLFSRWDCPNTL</sequence>
<evidence type="ECO:0000313" key="2">
    <source>
        <dbReference type="WBParaSite" id="jg19596"/>
    </source>
</evidence>
<keyword evidence="1" id="KW-1185">Reference proteome</keyword>
<name>A0A915DHS6_9BILA</name>
<dbReference type="WBParaSite" id="jg19596">
    <property type="protein sequence ID" value="jg19596"/>
    <property type="gene ID" value="jg19596"/>
</dbReference>
<protein>
    <submittedName>
        <fullName evidence="2">Uncharacterized protein</fullName>
    </submittedName>
</protein>
<organism evidence="1 2">
    <name type="scientific">Ditylenchus dipsaci</name>
    <dbReference type="NCBI Taxonomy" id="166011"/>
    <lineage>
        <taxon>Eukaryota</taxon>
        <taxon>Metazoa</taxon>
        <taxon>Ecdysozoa</taxon>
        <taxon>Nematoda</taxon>
        <taxon>Chromadorea</taxon>
        <taxon>Rhabditida</taxon>
        <taxon>Tylenchina</taxon>
        <taxon>Tylenchomorpha</taxon>
        <taxon>Sphaerularioidea</taxon>
        <taxon>Anguinidae</taxon>
        <taxon>Anguininae</taxon>
        <taxon>Ditylenchus</taxon>
    </lineage>
</organism>